<dbReference type="OrthoDB" id="9774458at2"/>
<dbReference type="CDD" id="cd00082">
    <property type="entry name" value="HisKA"/>
    <property type="match status" value="1"/>
</dbReference>
<dbReference type="CDD" id="cd00130">
    <property type="entry name" value="PAS"/>
    <property type="match status" value="1"/>
</dbReference>
<dbReference type="EC" id="2.7.13.3" evidence="2"/>
<dbReference type="Pfam" id="PF00072">
    <property type="entry name" value="Response_reg"/>
    <property type="match status" value="1"/>
</dbReference>
<dbReference type="GO" id="GO:0000155">
    <property type="term" value="F:phosphorelay sensor kinase activity"/>
    <property type="evidence" value="ECO:0007669"/>
    <property type="project" value="InterPro"/>
</dbReference>
<evidence type="ECO:0000313" key="10">
    <source>
        <dbReference type="Proteomes" id="UP000001964"/>
    </source>
</evidence>
<feature type="modified residue" description="4-aspartylphosphate" evidence="5">
    <location>
        <position position="583"/>
    </location>
</feature>
<dbReference type="CDD" id="cd17546">
    <property type="entry name" value="REC_hyHK_CKI1_RcsC-like"/>
    <property type="match status" value="1"/>
</dbReference>
<evidence type="ECO:0000256" key="4">
    <source>
        <dbReference type="ARBA" id="ARBA00023012"/>
    </source>
</evidence>
<feature type="domain" description="Response regulatory" evidence="8">
    <location>
        <begin position="534"/>
        <end position="648"/>
    </location>
</feature>
<keyword evidence="4" id="KW-0902">Two-component regulatory system</keyword>
<dbReference type="RefSeq" id="WP_011644943.1">
    <property type="nucleotide sequence ID" value="NC_008347.1"/>
</dbReference>
<dbReference type="InterPro" id="IPR035965">
    <property type="entry name" value="PAS-like_dom_sf"/>
</dbReference>
<dbReference type="SMART" id="SM00387">
    <property type="entry name" value="HATPase_c"/>
    <property type="match status" value="1"/>
</dbReference>
<organism evidence="9 10">
    <name type="scientific">Maricaulis maris (strain MCS10)</name>
    <name type="common">Caulobacter maris</name>
    <dbReference type="NCBI Taxonomy" id="394221"/>
    <lineage>
        <taxon>Bacteria</taxon>
        <taxon>Pseudomonadati</taxon>
        <taxon>Pseudomonadota</taxon>
        <taxon>Alphaproteobacteria</taxon>
        <taxon>Maricaulales</taxon>
        <taxon>Maricaulaceae</taxon>
        <taxon>Maricaulis</taxon>
    </lineage>
</organism>
<dbReference type="SMART" id="SM00448">
    <property type="entry name" value="REC"/>
    <property type="match status" value="1"/>
</dbReference>
<reference evidence="9 10" key="1">
    <citation type="submission" date="2006-08" db="EMBL/GenBank/DDBJ databases">
        <title>Complete sequence of Maricaulis maris MCS10.</title>
        <authorList>
            <consortium name="US DOE Joint Genome Institute"/>
            <person name="Copeland A."/>
            <person name="Lucas S."/>
            <person name="Lapidus A."/>
            <person name="Barry K."/>
            <person name="Detter J.C."/>
            <person name="Glavina del Rio T."/>
            <person name="Hammon N."/>
            <person name="Israni S."/>
            <person name="Dalin E."/>
            <person name="Tice H."/>
            <person name="Pitluck S."/>
            <person name="Saunders E."/>
            <person name="Brettin T."/>
            <person name="Bruce D."/>
            <person name="Han C."/>
            <person name="Tapia R."/>
            <person name="Gilna P."/>
            <person name="Schmutz J."/>
            <person name="Larimer F."/>
            <person name="Land M."/>
            <person name="Hauser L."/>
            <person name="Kyrpides N."/>
            <person name="Mikhailova N."/>
            <person name="Viollier P."/>
            <person name="Stephens C."/>
            <person name="Richardson P."/>
        </authorList>
    </citation>
    <scope>NUCLEOTIDE SEQUENCE [LARGE SCALE GENOMIC DNA]</scope>
    <source>
        <strain evidence="9 10">MCS10</strain>
    </source>
</reference>
<dbReference type="SUPFAM" id="SSF55874">
    <property type="entry name" value="ATPase domain of HSP90 chaperone/DNA topoisomerase II/histidine kinase"/>
    <property type="match status" value="1"/>
</dbReference>
<evidence type="ECO:0000256" key="1">
    <source>
        <dbReference type="ARBA" id="ARBA00000085"/>
    </source>
</evidence>
<evidence type="ECO:0000259" key="7">
    <source>
        <dbReference type="PROSITE" id="PS50109"/>
    </source>
</evidence>
<dbReference type="InterPro" id="IPR004358">
    <property type="entry name" value="Sig_transdc_His_kin-like_C"/>
</dbReference>
<dbReference type="PROSITE" id="PS50110">
    <property type="entry name" value="RESPONSE_REGULATORY"/>
    <property type="match status" value="1"/>
</dbReference>
<feature type="domain" description="Histidine kinase" evidence="7">
    <location>
        <begin position="178"/>
        <end position="399"/>
    </location>
</feature>
<sequence length="657" mass="69407">MADEPGDRGSANELPDPPVGADGAVCTRAGEAEASSPSNAGVNPGETGPGFASGPSLPTGLDTLLLTALDATGELILVRGNGGQVRYVNSAFLTAFGGERDDWVGRWFSVAPPVTAQNSRRYEMLMRTRKGAIWIEWDERLLPDGAGVISVGRDVTSRRAAHEDLEASQRAKSLFFAAVTHELRTPLAGALGVSRLLEGTALKPDQADYVRSIAASADHALAMVDDILDLSRLEAGRLELRPETVDIAELVRETVELAAPRAQEKALEIGVVHAFGAPTRVTGDAARLKQILYNLIGNAVKFTAAGGVRIDITNAPDSEGRDRLALSVSDTGPGISEADQESLFEHFERGAAERDGAESGAGLGLAMVRRLADAMNSAMGVESRLGEGARFWLIFDLPVLALRTDTPLAGRRLSVASDNVILRDSLCDQLIALGAKVIVLDGPLALSRAVDTDLIWDADWAGAAPATRSWQLVTPAEKAKRPDLVVGGDSNWFVKPVRAGTLAAQLGNPAGIGQMHAPGASARRRFQADLSSLRILVAEDDPVNALIARKSLERLGVDVSPVDRGDTALEALQAGGFDAALLDQRMPGLDGPDVARQAREAGCHLPLIALTANDSEADRKLCLAAGMDEFLTKPLDADKLADILTRLCRPGNRASMG</sequence>
<dbReference type="PROSITE" id="PS50109">
    <property type="entry name" value="HIS_KIN"/>
    <property type="match status" value="1"/>
</dbReference>
<dbReference type="eggNOG" id="COG2205">
    <property type="taxonomic scope" value="Bacteria"/>
</dbReference>
<accession>Q0AK94</accession>
<dbReference type="InterPro" id="IPR011006">
    <property type="entry name" value="CheY-like_superfamily"/>
</dbReference>
<dbReference type="Gene3D" id="3.40.50.2300">
    <property type="match status" value="1"/>
</dbReference>
<evidence type="ECO:0000313" key="9">
    <source>
        <dbReference type="EMBL" id="ABI67299.1"/>
    </source>
</evidence>
<gene>
    <name evidence="9" type="ordered locus">Mmar10_3018</name>
</gene>
<comment type="catalytic activity">
    <reaction evidence="1">
        <text>ATP + protein L-histidine = ADP + protein N-phospho-L-histidine.</text>
        <dbReference type="EC" id="2.7.13.3"/>
    </reaction>
</comment>
<dbReference type="InterPro" id="IPR003594">
    <property type="entry name" value="HATPase_dom"/>
</dbReference>
<dbReference type="HOGENOM" id="CLU_000445_114_15_5"/>
<dbReference type="SMART" id="SM00388">
    <property type="entry name" value="HisKA"/>
    <property type="match status" value="1"/>
</dbReference>
<dbReference type="KEGG" id="mmr:Mmar10_3018"/>
<evidence type="ECO:0000256" key="2">
    <source>
        <dbReference type="ARBA" id="ARBA00012438"/>
    </source>
</evidence>
<dbReference type="EMBL" id="CP000449">
    <property type="protein sequence ID" value="ABI67299.1"/>
    <property type="molecule type" value="Genomic_DNA"/>
</dbReference>
<keyword evidence="10" id="KW-1185">Reference proteome</keyword>
<dbReference type="CDD" id="cd16922">
    <property type="entry name" value="HATPase_EvgS-ArcB-TorS-like"/>
    <property type="match status" value="1"/>
</dbReference>
<protein>
    <recommendedName>
        <fullName evidence="2">histidine kinase</fullName>
        <ecNumber evidence="2">2.7.13.3</ecNumber>
    </recommendedName>
</protein>
<evidence type="ECO:0000256" key="3">
    <source>
        <dbReference type="ARBA" id="ARBA00022553"/>
    </source>
</evidence>
<dbReference type="SUPFAM" id="SSF55785">
    <property type="entry name" value="PYP-like sensor domain (PAS domain)"/>
    <property type="match status" value="1"/>
</dbReference>
<dbReference type="AlphaFoldDB" id="Q0AK94"/>
<proteinExistence type="predicted"/>
<feature type="region of interest" description="Disordered" evidence="6">
    <location>
        <begin position="1"/>
        <end position="55"/>
    </location>
</feature>
<dbReference type="InterPro" id="IPR000014">
    <property type="entry name" value="PAS"/>
</dbReference>
<dbReference type="SUPFAM" id="SSF52172">
    <property type="entry name" value="CheY-like"/>
    <property type="match status" value="1"/>
</dbReference>
<dbReference type="PANTHER" id="PTHR45339:SF1">
    <property type="entry name" value="HYBRID SIGNAL TRANSDUCTION HISTIDINE KINASE J"/>
    <property type="match status" value="1"/>
</dbReference>
<dbReference type="InterPro" id="IPR036890">
    <property type="entry name" value="HATPase_C_sf"/>
</dbReference>
<dbReference type="Gene3D" id="3.30.565.10">
    <property type="entry name" value="Histidine kinase-like ATPase, C-terminal domain"/>
    <property type="match status" value="1"/>
</dbReference>
<dbReference type="STRING" id="394221.Mmar10_3018"/>
<keyword evidence="9" id="KW-0418">Kinase</keyword>
<dbReference type="InterPro" id="IPR001789">
    <property type="entry name" value="Sig_transdc_resp-reg_receiver"/>
</dbReference>
<dbReference type="PANTHER" id="PTHR45339">
    <property type="entry name" value="HYBRID SIGNAL TRANSDUCTION HISTIDINE KINASE J"/>
    <property type="match status" value="1"/>
</dbReference>
<dbReference type="InterPro" id="IPR005467">
    <property type="entry name" value="His_kinase_dom"/>
</dbReference>
<dbReference type="SUPFAM" id="SSF47384">
    <property type="entry name" value="Homodimeric domain of signal transducing histidine kinase"/>
    <property type="match status" value="1"/>
</dbReference>
<dbReference type="PRINTS" id="PR00344">
    <property type="entry name" value="BCTRLSENSOR"/>
</dbReference>
<dbReference type="Gene3D" id="1.10.287.130">
    <property type="match status" value="1"/>
</dbReference>
<dbReference type="Gene3D" id="3.30.450.20">
    <property type="entry name" value="PAS domain"/>
    <property type="match status" value="1"/>
</dbReference>
<evidence type="ECO:0000259" key="8">
    <source>
        <dbReference type="PROSITE" id="PS50110"/>
    </source>
</evidence>
<evidence type="ECO:0000256" key="5">
    <source>
        <dbReference type="PROSITE-ProRule" id="PRU00169"/>
    </source>
</evidence>
<dbReference type="eggNOG" id="COG0745">
    <property type="taxonomic scope" value="Bacteria"/>
</dbReference>
<dbReference type="InterPro" id="IPR036097">
    <property type="entry name" value="HisK_dim/P_sf"/>
</dbReference>
<keyword evidence="9" id="KW-0808">Transferase</keyword>
<dbReference type="Pfam" id="PF00512">
    <property type="entry name" value="HisKA"/>
    <property type="match status" value="1"/>
</dbReference>
<dbReference type="Pfam" id="PF02518">
    <property type="entry name" value="HATPase_c"/>
    <property type="match status" value="1"/>
</dbReference>
<dbReference type="InterPro" id="IPR003661">
    <property type="entry name" value="HisK_dim/P_dom"/>
</dbReference>
<name>Q0AK94_MARMM</name>
<dbReference type="Proteomes" id="UP000001964">
    <property type="component" value="Chromosome"/>
</dbReference>
<keyword evidence="3 5" id="KW-0597">Phosphoprotein</keyword>
<evidence type="ECO:0000256" key="6">
    <source>
        <dbReference type="SAM" id="MobiDB-lite"/>
    </source>
</evidence>